<dbReference type="Proteomes" id="UP000656881">
    <property type="component" value="Unassembled WGS sequence"/>
</dbReference>
<evidence type="ECO:0000313" key="2">
    <source>
        <dbReference type="EMBL" id="GGO59191.1"/>
    </source>
</evidence>
<comment type="caution">
    <text evidence="2">The sequence shown here is derived from an EMBL/GenBank/DDBJ whole genome shotgun (WGS) entry which is preliminary data.</text>
</comment>
<feature type="compositionally biased region" description="Low complexity" evidence="1">
    <location>
        <begin position="9"/>
        <end position="19"/>
    </location>
</feature>
<sequence length="51" mass="5158">MPGVQSMVGGTLARPAGRPAGRGGDGVPPWCAGPTESGNVLVMFSQTPIYE</sequence>
<name>A0ABQ2MV46_9ACTN</name>
<feature type="region of interest" description="Disordered" evidence="1">
    <location>
        <begin position="1"/>
        <end position="32"/>
    </location>
</feature>
<accession>A0ABQ2MV46</accession>
<evidence type="ECO:0000313" key="3">
    <source>
        <dbReference type="Proteomes" id="UP000656881"/>
    </source>
</evidence>
<keyword evidence="3" id="KW-1185">Reference proteome</keyword>
<organism evidence="2 3">
    <name type="scientific">Streptomyces lasiicapitis</name>
    <dbReference type="NCBI Taxonomy" id="1923961"/>
    <lineage>
        <taxon>Bacteria</taxon>
        <taxon>Bacillati</taxon>
        <taxon>Actinomycetota</taxon>
        <taxon>Actinomycetes</taxon>
        <taxon>Kitasatosporales</taxon>
        <taxon>Streptomycetaceae</taxon>
        <taxon>Streptomyces</taxon>
    </lineage>
</organism>
<proteinExistence type="predicted"/>
<gene>
    <name evidence="2" type="ORF">GCM10012286_80220</name>
</gene>
<evidence type="ECO:0000256" key="1">
    <source>
        <dbReference type="SAM" id="MobiDB-lite"/>
    </source>
</evidence>
<reference evidence="3" key="1">
    <citation type="journal article" date="2019" name="Int. J. Syst. Evol. Microbiol.">
        <title>The Global Catalogue of Microorganisms (GCM) 10K type strain sequencing project: providing services to taxonomists for standard genome sequencing and annotation.</title>
        <authorList>
            <consortium name="The Broad Institute Genomics Platform"/>
            <consortium name="The Broad Institute Genome Sequencing Center for Infectious Disease"/>
            <person name="Wu L."/>
            <person name="Ma J."/>
        </authorList>
    </citation>
    <scope>NUCLEOTIDE SEQUENCE [LARGE SCALE GENOMIC DNA]</scope>
    <source>
        <strain evidence="3">CGMCC 4.7349</strain>
    </source>
</reference>
<dbReference type="EMBL" id="BMNG01000027">
    <property type="protein sequence ID" value="GGO59191.1"/>
    <property type="molecule type" value="Genomic_DNA"/>
</dbReference>
<protein>
    <submittedName>
        <fullName evidence="2">Uncharacterized protein</fullName>
    </submittedName>
</protein>